<accession>A0AAD0M4H9</accession>
<reference evidence="1 2" key="1">
    <citation type="journal article" date="2011" name="PLoS Pathog.">
        <title>Dynamic evolution of pathogenicity revealed by sequencing and comparative genomics of 19 Pseudomonas syringae isolates.</title>
        <authorList>
            <person name="Baltrus D.A."/>
            <person name="Nishimura M.T."/>
            <person name="Romanchuk A."/>
            <person name="Chang J.H."/>
            <person name="Mukhtar M.S."/>
            <person name="Cherkis K."/>
            <person name="Roach J."/>
            <person name="Grant S.R."/>
            <person name="Jones C.D."/>
            <person name="Dangl J.L."/>
        </authorList>
    </citation>
    <scope>NUCLEOTIDE SEQUENCE [LARGE SCALE GENOMIC DNA]</scope>
    <source>
        <strain evidence="1 2">M301315</strain>
    </source>
</reference>
<organism evidence="1 2">
    <name type="scientific">Pseudomonas amygdali pv. lachrymans str. M301315</name>
    <dbReference type="NCBI Taxonomy" id="629260"/>
    <lineage>
        <taxon>Bacteria</taxon>
        <taxon>Pseudomonadati</taxon>
        <taxon>Pseudomonadota</taxon>
        <taxon>Gammaproteobacteria</taxon>
        <taxon>Pseudomonadales</taxon>
        <taxon>Pseudomonadaceae</taxon>
        <taxon>Pseudomonas</taxon>
        <taxon>Pseudomonas amygdali</taxon>
    </lineage>
</organism>
<sequence length="409" mass="46276">MPRLDLYRHSPNPSPEQLVEVCDQFLKNTGEGDWQSVAQSAEHLSEQILGHYQTLKGVSQETTGLARVGEKLPHQVFYVFLYACLREHSSTGRMMEELESLYSDGEDSRARASMLGIWQSINLIMVPRPKLWGCDGKLKYSPSAFALMHESTLREQILCYWKMGAPGVQKILDDYSLMNESSRKLIDHHLCRLVYQSADSECHPARVILADKLDVVEDYQMRFKTLIQGIDYVSDQLFDERLSFAFSLAQSMPAEKLRQAFKGIDDCIYAAMHEEGFDENGEDLTLLEEPQLSVRRLVKILETAQAFGYSSLPQIHRCYRTSLEGRTDRDMMQDLLRGGFSPERQKMDVVTAWAEATLIAADEDYLLSFDLSEKLLAQLSGKKGTPGLRKALLATSTGREIALGQDLGL</sequence>
<protein>
    <submittedName>
        <fullName evidence="1">Uncharacterized protein</fullName>
    </submittedName>
</protein>
<gene>
    <name evidence="1" type="ORF">PLA107_030635</name>
</gene>
<keyword evidence="1" id="KW-0614">Plasmid</keyword>
<name>A0AAD0M4H9_PSEAV</name>
<evidence type="ECO:0000313" key="2">
    <source>
        <dbReference type="Proteomes" id="UP000006426"/>
    </source>
</evidence>
<dbReference type="GeneID" id="39473792"/>
<dbReference type="Proteomes" id="UP000006426">
    <property type="component" value="Plasmid pmppla107"/>
</dbReference>
<evidence type="ECO:0000313" key="1">
    <source>
        <dbReference type="EMBL" id="AXH59585.1"/>
    </source>
</evidence>
<geneLocation type="plasmid" evidence="2">
    <name>pmppla107</name>
</geneLocation>
<proteinExistence type="predicted"/>
<dbReference type="RefSeq" id="WP_005742199.1">
    <property type="nucleotide sequence ID" value="NZ_CP031226.1"/>
</dbReference>
<dbReference type="EMBL" id="CP031226">
    <property type="protein sequence ID" value="AXH59585.1"/>
    <property type="molecule type" value="Genomic_DNA"/>
</dbReference>
<dbReference type="AlphaFoldDB" id="A0AAD0M4H9"/>